<evidence type="ECO:0000256" key="4">
    <source>
        <dbReference type="ARBA" id="ARBA00023002"/>
    </source>
</evidence>
<dbReference type="Gene3D" id="3.30.9.10">
    <property type="entry name" value="D-Amino Acid Oxidase, subunit A, domain 2"/>
    <property type="match status" value="1"/>
</dbReference>
<dbReference type="InterPro" id="IPR017741">
    <property type="entry name" value="FAD-dependent_OxRdtase_HpnW"/>
</dbReference>
<protein>
    <submittedName>
        <fullName evidence="6">Bifunctional tRNA (Mnm(5)s(2)U34)-methyltransferase/FAD-dependent cmnm(5)s(2)U34 oxidoreductase</fullName>
    </submittedName>
</protein>
<keyword evidence="7" id="KW-1185">Reference proteome</keyword>
<evidence type="ECO:0000313" key="6">
    <source>
        <dbReference type="EMBL" id="TWU18229.1"/>
    </source>
</evidence>
<keyword evidence="4" id="KW-0560">Oxidoreductase</keyword>
<evidence type="ECO:0000256" key="2">
    <source>
        <dbReference type="ARBA" id="ARBA00009410"/>
    </source>
</evidence>
<evidence type="ECO:0000313" key="7">
    <source>
        <dbReference type="Proteomes" id="UP000319908"/>
    </source>
</evidence>
<dbReference type="SUPFAM" id="SSF51905">
    <property type="entry name" value="FAD/NAD(P)-binding domain"/>
    <property type="match status" value="1"/>
</dbReference>
<dbReference type="EMBL" id="SJPU01000001">
    <property type="protein sequence ID" value="TWU18229.1"/>
    <property type="molecule type" value="Genomic_DNA"/>
</dbReference>
<dbReference type="PANTHER" id="PTHR13847">
    <property type="entry name" value="SARCOSINE DEHYDROGENASE-RELATED"/>
    <property type="match status" value="1"/>
</dbReference>
<gene>
    <name evidence="6" type="ORF">Poly21_03840</name>
</gene>
<dbReference type="PANTHER" id="PTHR13847:SF286">
    <property type="entry name" value="D-AMINO ACID DEHYDROGENASE"/>
    <property type="match status" value="1"/>
</dbReference>
<proteinExistence type="inferred from homology"/>
<evidence type="ECO:0000256" key="3">
    <source>
        <dbReference type="ARBA" id="ARBA00022630"/>
    </source>
</evidence>
<name>A0A5C6C626_9BACT</name>
<evidence type="ECO:0000256" key="1">
    <source>
        <dbReference type="ARBA" id="ARBA00001974"/>
    </source>
</evidence>
<comment type="similarity">
    <text evidence="2">Belongs to the DadA oxidoreductase family.</text>
</comment>
<dbReference type="Gene3D" id="3.50.50.60">
    <property type="entry name" value="FAD/NAD(P)-binding domain"/>
    <property type="match status" value="1"/>
</dbReference>
<sequence>MDLPKPDAKMHSATSHGSDLLIIGAGVVGSFYAYHALQRGLKVTLLERHGTPTGATVRNFGQVVPSGLDQDWQRHGRESLRIYREIQSHCDITVRQHGSLYIASNEQECTLIEELRRINAATGYASELWTREQCCERYPHLRADYCQGGLFFPGEVSVNPRQMIHRLHQYLGSFRRFRIHYQTLVQNLESSNSGVIAETSSGERLTASQAILCCGSEFQTLFPAHFQQSEMQLCKLQMLRLRPCPGVTLPGNILTGRSIRRYESFSQCPSWNEIKSNESTTNELVDDPMGRWGIHILFKQDSDGGIILGDSHEYAPASQPDQLDFELKAEINDCMVAEAQRIMGFPHWDIETSWSGIYSQTADPTGVYCKNPMPNVYITTGIGGKGMTSSAGFTKHHLDELLGEIPTSCSGD</sequence>
<accession>A0A5C6C626</accession>
<dbReference type="NCBIfam" id="TIGR03364">
    <property type="entry name" value="HpnW_proposed"/>
    <property type="match status" value="1"/>
</dbReference>
<dbReference type="InterPro" id="IPR036188">
    <property type="entry name" value="FAD/NAD-bd_sf"/>
</dbReference>
<dbReference type="AlphaFoldDB" id="A0A5C6C626"/>
<dbReference type="InterPro" id="IPR006076">
    <property type="entry name" value="FAD-dep_OxRdtase"/>
</dbReference>
<dbReference type="RefSeq" id="WP_302117210.1">
    <property type="nucleotide sequence ID" value="NZ_SJPU01000001.1"/>
</dbReference>
<evidence type="ECO:0000259" key="5">
    <source>
        <dbReference type="Pfam" id="PF01266"/>
    </source>
</evidence>
<reference evidence="6 7" key="1">
    <citation type="journal article" date="2020" name="Antonie Van Leeuwenhoek">
        <title>Rhodopirellula heiligendammensis sp. nov., Rhodopirellula pilleata sp. nov., and Rhodopirellula solitaria sp. nov. isolated from natural or artificial marine surfaces in Northern Germany and California, USA, and emended description of the genus Rhodopirellula.</title>
        <authorList>
            <person name="Kallscheuer N."/>
            <person name="Wiegand S."/>
            <person name="Jogler M."/>
            <person name="Boedeker C."/>
            <person name="Peeters S.H."/>
            <person name="Rast P."/>
            <person name="Heuer A."/>
            <person name="Jetten M.S.M."/>
            <person name="Rohde M."/>
            <person name="Jogler C."/>
        </authorList>
    </citation>
    <scope>NUCLEOTIDE SEQUENCE [LARGE SCALE GENOMIC DNA]</scope>
    <source>
        <strain evidence="6 7">Poly21</strain>
    </source>
</reference>
<organism evidence="6 7">
    <name type="scientific">Allorhodopirellula heiligendammensis</name>
    <dbReference type="NCBI Taxonomy" id="2714739"/>
    <lineage>
        <taxon>Bacteria</taxon>
        <taxon>Pseudomonadati</taxon>
        <taxon>Planctomycetota</taxon>
        <taxon>Planctomycetia</taxon>
        <taxon>Pirellulales</taxon>
        <taxon>Pirellulaceae</taxon>
        <taxon>Allorhodopirellula</taxon>
    </lineage>
</organism>
<dbReference type="Pfam" id="PF01266">
    <property type="entry name" value="DAO"/>
    <property type="match status" value="1"/>
</dbReference>
<dbReference type="Proteomes" id="UP000319908">
    <property type="component" value="Unassembled WGS sequence"/>
</dbReference>
<dbReference type="GO" id="GO:0005737">
    <property type="term" value="C:cytoplasm"/>
    <property type="evidence" value="ECO:0007669"/>
    <property type="project" value="TreeGrafter"/>
</dbReference>
<comment type="cofactor">
    <cofactor evidence="1">
        <name>FAD</name>
        <dbReference type="ChEBI" id="CHEBI:57692"/>
    </cofactor>
</comment>
<keyword evidence="3" id="KW-0285">Flavoprotein</keyword>
<feature type="domain" description="FAD dependent oxidoreductase" evidence="5">
    <location>
        <begin position="19"/>
        <end position="393"/>
    </location>
</feature>
<comment type="caution">
    <text evidence="6">The sequence shown here is derived from an EMBL/GenBank/DDBJ whole genome shotgun (WGS) entry which is preliminary data.</text>
</comment>
<dbReference type="GO" id="GO:0016491">
    <property type="term" value="F:oxidoreductase activity"/>
    <property type="evidence" value="ECO:0007669"/>
    <property type="project" value="UniProtKB-KW"/>
</dbReference>